<keyword evidence="8 9" id="KW-0472">Membrane</keyword>
<dbReference type="Gene3D" id="3.30.2090.10">
    <property type="entry name" value="Multidrug efflux transporter AcrB TolC docking domain, DN and DC subdomains"/>
    <property type="match status" value="2"/>
</dbReference>
<evidence type="ECO:0000256" key="9">
    <source>
        <dbReference type="RuleBase" id="RU364070"/>
    </source>
</evidence>
<dbReference type="InterPro" id="IPR001036">
    <property type="entry name" value="Acrflvin-R"/>
</dbReference>
<keyword evidence="11" id="KW-1185">Reference proteome</keyword>
<dbReference type="Gene3D" id="3.30.70.1430">
    <property type="entry name" value="Multidrug efflux transporter AcrB pore domain"/>
    <property type="match status" value="2"/>
</dbReference>
<feature type="transmembrane region" description="Helical" evidence="9">
    <location>
        <begin position="12"/>
        <end position="34"/>
    </location>
</feature>
<feature type="transmembrane region" description="Helical" evidence="9">
    <location>
        <begin position="535"/>
        <end position="553"/>
    </location>
</feature>
<feature type="transmembrane region" description="Helical" evidence="9">
    <location>
        <begin position="368"/>
        <end position="388"/>
    </location>
</feature>
<reference evidence="10" key="1">
    <citation type="submission" date="2022-11" db="EMBL/GenBank/DDBJ databases">
        <title>Draft genome sequence of Hoeflea poritis E7-10 and Hoeflea prorocentri PM5-8, separated from scleractinian coral Porites lutea and marine dinoflagellate.</title>
        <authorList>
            <person name="Zhang G."/>
            <person name="Wei Q."/>
            <person name="Cai L."/>
        </authorList>
    </citation>
    <scope>NUCLEOTIDE SEQUENCE</scope>
    <source>
        <strain evidence="10">PM5-8</strain>
    </source>
</reference>
<dbReference type="GO" id="GO:0015562">
    <property type="term" value="F:efflux transmembrane transporter activity"/>
    <property type="evidence" value="ECO:0007669"/>
    <property type="project" value="InterPro"/>
</dbReference>
<feature type="transmembrane region" description="Helical" evidence="9">
    <location>
        <begin position="895"/>
        <end position="916"/>
    </location>
</feature>
<name>A0A9X3UEW9_9HYPH</name>
<feature type="transmembrane region" description="Helical" evidence="9">
    <location>
        <begin position="470"/>
        <end position="495"/>
    </location>
</feature>
<dbReference type="NCBIfam" id="TIGR00915">
    <property type="entry name" value="2A0602"/>
    <property type="match status" value="1"/>
</dbReference>
<keyword evidence="6 9" id="KW-0812">Transmembrane</keyword>
<feature type="transmembrane region" description="Helical" evidence="9">
    <location>
        <begin position="394"/>
        <end position="415"/>
    </location>
</feature>
<dbReference type="Gene3D" id="1.20.1640.10">
    <property type="entry name" value="Multidrug efflux transporter AcrB transmembrane domain"/>
    <property type="match status" value="2"/>
</dbReference>
<feature type="transmembrane region" description="Helical" evidence="9">
    <location>
        <begin position="444"/>
        <end position="464"/>
    </location>
</feature>
<dbReference type="PANTHER" id="PTHR32063">
    <property type="match status" value="1"/>
</dbReference>
<dbReference type="PRINTS" id="PR00702">
    <property type="entry name" value="ACRIFLAVINRP"/>
</dbReference>
<sequence>MLSRFFIARPKFAIVLSLIASLVGVIAIILIPIAEYPDVTPPQVVVSANYPGADAGLIEKTVAVPIEEQVNGVDNMLYMASTSTDAGTYTLTITFKVGTDPDIAAVNVQNRVSLAEPLLPSAVTQQGVSTRKQSSSMLLVVNLISPDESRDALYLSNYASIHMQDALARLPGVGSVSQFGPLDYSMRIWMRPDQMTAMGLTASDLSNAIQAQNVQATAGSIGSPPFNDETDFQFTLRAEGLLETAQEFGRIIVSGDSSGQLVRLRDVARVELGSRSYSATSSLNNKPSTAIGIYQAPGANALQVAESVYTALEDMKSSFPQGVEYQLLYDVTKAVRASIQEIIVTLCITAVLVVLVVFLFLMSWRAVLIPAIAIPVSLLGTLAVLFLIGFSANLITLFGIILAITLVVDDSIVIIENTERIMEEDGLEPREATLKAMDQVTGPIIATTFVLAAVFVPVCFFPGITGEIYLQFALTIIVAFSLSAVNALTLAPALCATMLKPKTGKSSGLLSIVPRAVDKVRDAYVGLVRIMLKNVWVSLLIFVAAVAGTLYMMRETPTGFIPLEDKGVLFVNAQLPDGASLQRSQAVASEMTDIILKVDGVTDVISVSGFSLISDYASNYVTLIAVLAPWDERKTSKTQWFNILATMNEDLTKVQGATSFVFPLPPIDGLGISGGITAQVQDNNNDSVEKLGSITNALVSAANADPVFQQVFSSLSTGSPQYSVSIDRDKAEALGVNVSDIFTALKANLGSMFVNNFLLEGKIYWVILSAEPGYRQTIDDIGNIYVKGASGDMIPLSTLVGTDPVLGPEAITRYNLVRTAAVQGLTSTGHSTGEGIEAFKGIAQKTLPDGYSIEWTGVSFQEIEAGSFVIYVFLLAFTFAYLCLVAQYESWSLPISVMCSTVFAVLGALLPLYFIGLLNNNIYAQIGIVLLIGLAAKKAIMLVEFSRNRRDAGDSIVEAAISAAHTRFRPVTMTGLCFIIGVLPLVFASGAGSSSRISIGLPVFAGMVLDSTIGLLMIPVLYVAIQRLREKRRGKPQAQAKT</sequence>
<keyword evidence="7 9" id="KW-1133">Transmembrane helix</keyword>
<keyword evidence="4" id="KW-1003">Cell membrane</keyword>
<dbReference type="FunFam" id="3.30.70.1430:FF:000001">
    <property type="entry name" value="Efflux pump membrane transporter"/>
    <property type="match status" value="1"/>
</dbReference>
<feature type="transmembrane region" description="Helical" evidence="9">
    <location>
        <begin position="971"/>
        <end position="991"/>
    </location>
</feature>
<dbReference type="FunFam" id="1.20.1640.10:FF:000001">
    <property type="entry name" value="Efflux pump membrane transporter"/>
    <property type="match status" value="1"/>
</dbReference>
<feature type="transmembrane region" description="Helical" evidence="9">
    <location>
        <begin position="868"/>
        <end position="888"/>
    </location>
</feature>
<evidence type="ECO:0000256" key="3">
    <source>
        <dbReference type="ARBA" id="ARBA00022448"/>
    </source>
</evidence>
<evidence type="ECO:0000256" key="1">
    <source>
        <dbReference type="ARBA" id="ARBA00004429"/>
    </source>
</evidence>
<dbReference type="SUPFAM" id="SSF82866">
    <property type="entry name" value="Multidrug efflux transporter AcrB transmembrane domain"/>
    <property type="match status" value="2"/>
</dbReference>
<dbReference type="RefSeq" id="WP_267988728.1">
    <property type="nucleotide sequence ID" value="NZ_JAPJZI010000001.1"/>
</dbReference>
<dbReference type="PANTHER" id="PTHR32063:SF76">
    <property type="entry name" value="EFFLUX PUMP MEMBRANE TRANSPORTER"/>
    <property type="match status" value="1"/>
</dbReference>
<dbReference type="InterPro" id="IPR027463">
    <property type="entry name" value="AcrB_DN_DC_subdom"/>
</dbReference>
<evidence type="ECO:0000256" key="8">
    <source>
        <dbReference type="ARBA" id="ARBA00023136"/>
    </source>
</evidence>
<dbReference type="GO" id="GO:0042910">
    <property type="term" value="F:xenobiotic transmembrane transporter activity"/>
    <property type="evidence" value="ECO:0007669"/>
    <property type="project" value="TreeGrafter"/>
</dbReference>
<evidence type="ECO:0000256" key="4">
    <source>
        <dbReference type="ARBA" id="ARBA00022475"/>
    </source>
</evidence>
<dbReference type="InterPro" id="IPR004764">
    <property type="entry name" value="MdtF-like"/>
</dbReference>
<gene>
    <name evidence="10" type="ORF">OQ273_01645</name>
</gene>
<evidence type="ECO:0000256" key="5">
    <source>
        <dbReference type="ARBA" id="ARBA00022519"/>
    </source>
</evidence>
<feature type="transmembrane region" description="Helical" evidence="9">
    <location>
        <begin position="922"/>
        <end position="940"/>
    </location>
</feature>
<dbReference type="GO" id="GO:0009636">
    <property type="term" value="P:response to toxic substance"/>
    <property type="evidence" value="ECO:0007669"/>
    <property type="project" value="UniProtKB-ARBA"/>
</dbReference>
<keyword evidence="5 9" id="KW-0997">Cell inner membrane</keyword>
<feature type="transmembrane region" description="Helical" evidence="9">
    <location>
        <begin position="342"/>
        <end position="361"/>
    </location>
</feature>
<proteinExistence type="inferred from homology"/>
<evidence type="ECO:0000256" key="6">
    <source>
        <dbReference type="ARBA" id="ARBA00022692"/>
    </source>
</evidence>
<keyword evidence="3 9" id="KW-0813">Transport</keyword>
<feature type="transmembrane region" description="Helical" evidence="9">
    <location>
        <begin position="1003"/>
        <end position="1025"/>
    </location>
</feature>
<comment type="subcellular location">
    <subcellularLocation>
        <location evidence="1 9">Cell inner membrane</location>
        <topology evidence="1 9">Multi-pass membrane protein</topology>
    </subcellularLocation>
</comment>
<comment type="similarity">
    <text evidence="2 9">Belongs to the resistance-nodulation-cell division (RND) (TC 2.A.6) family.</text>
</comment>
<evidence type="ECO:0000313" key="11">
    <source>
        <dbReference type="Proteomes" id="UP001151234"/>
    </source>
</evidence>
<comment type="caution">
    <text evidence="10">The sequence shown here is derived from an EMBL/GenBank/DDBJ whole genome shotgun (WGS) entry which is preliminary data.</text>
</comment>
<evidence type="ECO:0000256" key="2">
    <source>
        <dbReference type="ARBA" id="ARBA00010942"/>
    </source>
</evidence>
<dbReference type="Gene3D" id="3.30.70.1320">
    <property type="entry name" value="Multidrug efflux transporter AcrB pore domain like"/>
    <property type="match status" value="1"/>
</dbReference>
<dbReference type="GO" id="GO:0005886">
    <property type="term" value="C:plasma membrane"/>
    <property type="evidence" value="ECO:0007669"/>
    <property type="project" value="UniProtKB-SubCell"/>
</dbReference>
<dbReference type="EMBL" id="JAPJZI010000001">
    <property type="protein sequence ID" value="MDA5397262.1"/>
    <property type="molecule type" value="Genomic_DNA"/>
</dbReference>
<evidence type="ECO:0000256" key="7">
    <source>
        <dbReference type="ARBA" id="ARBA00022989"/>
    </source>
</evidence>
<protein>
    <recommendedName>
        <fullName evidence="9">Efflux pump membrane transporter</fullName>
    </recommendedName>
</protein>
<dbReference type="Gene3D" id="3.30.70.1440">
    <property type="entry name" value="Multidrug efflux transporter AcrB pore domain"/>
    <property type="match status" value="1"/>
</dbReference>
<dbReference type="SUPFAM" id="SSF82693">
    <property type="entry name" value="Multidrug efflux transporter AcrB pore domain, PN1, PN2, PC1 and PC2 subdomains"/>
    <property type="match status" value="3"/>
</dbReference>
<evidence type="ECO:0000313" key="10">
    <source>
        <dbReference type="EMBL" id="MDA5397262.1"/>
    </source>
</evidence>
<dbReference type="Proteomes" id="UP001151234">
    <property type="component" value="Unassembled WGS sequence"/>
</dbReference>
<accession>A0A9X3UEW9</accession>
<organism evidence="10 11">
    <name type="scientific">Hoeflea prorocentri</name>
    <dbReference type="NCBI Taxonomy" id="1922333"/>
    <lineage>
        <taxon>Bacteria</taxon>
        <taxon>Pseudomonadati</taxon>
        <taxon>Pseudomonadota</taxon>
        <taxon>Alphaproteobacteria</taxon>
        <taxon>Hyphomicrobiales</taxon>
        <taxon>Rhizobiaceae</taxon>
        <taxon>Hoeflea</taxon>
    </lineage>
</organism>
<dbReference type="Pfam" id="PF00873">
    <property type="entry name" value="ACR_tran"/>
    <property type="match status" value="1"/>
</dbReference>
<dbReference type="AlphaFoldDB" id="A0A9X3UEW9"/>
<dbReference type="SUPFAM" id="SSF82714">
    <property type="entry name" value="Multidrug efflux transporter AcrB TolC docking domain, DN and DC subdomains"/>
    <property type="match status" value="2"/>
</dbReference>